<evidence type="ECO:0000256" key="3">
    <source>
        <dbReference type="ARBA" id="ARBA00022803"/>
    </source>
</evidence>
<dbReference type="EMBL" id="KB320888">
    <property type="protein sequence ID" value="ELW60204.1"/>
    <property type="molecule type" value="Genomic_DNA"/>
</dbReference>
<keyword evidence="7" id="KW-1185">Reference proteome</keyword>
<protein>
    <recommendedName>
        <fullName evidence="5">Hsp70-interacting protein N-terminal domain-containing protein</fullName>
    </recommendedName>
</protein>
<dbReference type="FunFam" id="6.10.250.3420:FF:000001">
    <property type="entry name" value="Hsc70-interacting protein-like protein"/>
    <property type="match status" value="1"/>
</dbReference>
<comment type="similarity">
    <text evidence="1">Belongs to the FAM10 family.</text>
</comment>
<dbReference type="STRING" id="246437.L9KCJ8"/>
<gene>
    <name evidence="6" type="ORF">TREES_T100015144</name>
</gene>
<organism evidence="6 7">
    <name type="scientific">Tupaia chinensis</name>
    <name type="common">Chinese tree shrew</name>
    <name type="synonym">Tupaia belangeri chinensis</name>
    <dbReference type="NCBI Taxonomy" id="246437"/>
    <lineage>
        <taxon>Eukaryota</taxon>
        <taxon>Metazoa</taxon>
        <taxon>Chordata</taxon>
        <taxon>Craniata</taxon>
        <taxon>Vertebrata</taxon>
        <taxon>Euteleostomi</taxon>
        <taxon>Mammalia</taxon>
        <taxon>Eutheria</taxon>
        <taxon>Euarchontoglires</taxon>
        <taxon>Scandentia</taxon>
        <taxon>Tupaiidae</taxon>
        <taxon>Tupaia</taxon>
    </lineage>
</organism>
<keyword evidence="2" id="KW-0677">Repeat</keyword>
<reference evidence="7" key="1">
    <citation type="submission" date="2012-07" db="EMBL/GenBank/DDBJ databases">
        <title>Genome of the Chinese tree shrew, a rising model animal genetically related to primates.</title>
        <authorList>
            <person name="Zhang G."/>
            <person name="Fan Y."/>
            <person name="Yao Y."/>
            <person name="Huang Z."/>
        </authorList>
    </citation>
    <scope>NUCLEOTIDE SEQUENCE [LARGE SCALE GENOMIC DNA]</scope>
</reference>
<evidence type="ECO:0000256" key="1">
    <source>
        <dbReference type="ARBA" id="ARBA00009015"/>
    </source>
</evidence>
<feature type="region of interest" description="Disordered" evidence="4">
    <location>
        <begin position="45"/>
        <end position="65"/>
    </location>
</feature>
<feature type="domain" description="Hsp70-interacting protein N-terminal" evidence="5">
    <location>
        <begin position="2"/>
        <end position="43"/>
    </location>
</feature>
<dbReference type="GO" id="GO:0030544">
    <property type="term" value="F:Hsp70 protein binding"/>
    <property type="evidence" value="ECO:0007669"/>
    <property type="project" value="TreeGrafter"/>
</dbReference>
<evidence type="ECO:0000313" key="6">
    <source>
        <dbReference type="EMBL" id="ELW60204.1"/>
    </source>
</evidence>
<evidence type="ECO:0000256" key="4">
    <source>
        <dbReference type="SAM" id="MobiDB-lite"/>
    </source>
</evidence>
<dbReference type="PANTHER" id="PTHR45883:SF2">
    <property type="entry name" value="HSC70-INTERACTING PROTEIN"/>
    <property type="match status" value="1"/>
</dbReference>
<keyword evidence="3" id="KW-0802">TPR repeat</keyword>
<dbReference type="Gene3D" id="6.10.250.3420">
    <property type="match status" value="1"/>
</dbReference>
<sequence>MDPCTMSELWAFVKMCKQDPSVLHTEEMYFLKEWVEGMGGKVPPATQKAKSEEHIKEEKNRSQMLPFETVTEPLKQTLLQLNLISGEEKLTDFWAIGKKQHMILPLLVNWIMMKMLVPCSKFNQGPRKLQNIGESMSKNMKSERPQKE</sequence>
<dbReference type="CDD" id="cd14438">
    <property type="entry name" value="Hip_N"/>
    <property type="match status" value="1"/>
</dbReference>
<dbReference type="InParanoid" id="L9KCJ8"/>
<dbReference type="GO" id="GO:0046983">
    <property type="term" value="F:protein dimerization activity"/>
    <property type="evidence" value="ECO:0007669"/>
    <property type="project" value="InterPro"/>
</dbReference>
<evidence type="ECO:0000259" key="5">
    <source>
        <dbReference type="Pfam" id="PF18253"/>
    </source>
</evidence>
<accession>L9KCJ8</accession>
<dbReference type="Proteomes" id="UP000011518">
    <property type="component" value="Unassembled WGS sequence"/>
</dbReference>
<reference evidence="7" key="2">
    <citation type="journal article" date="2013" name="Nat. Commun.">
        <title>Genome of the Chinese tree shrew.</title>
        <authorList>
            <person name="Fan Y."/>
            <person name="Huang Z.Y."/>
            <person name="Cao C.C."/>
            <person name="Chen C.S."/>
            <person name="Chen Y.X."/>
            <person name="Fan D.D."/>
            <person name="He J."/>
            <person name="Hou H.L."/>
            <person name="Hu L."/>
            <person name="Hu X.T."/>
            <person name="Jiang X.T."/>
            <person name="Lai R."/>
            <person name="Lang Y.S."/>
            <person name="Liang B."/>
            <person name="Liao S.G."/>
            <person name="Mu D."/>
            <person name="Ma Y.Y."/>
            <person name="Niu Y.Y."/>
            <person name="Sun X.Q."/>
            <person name="Xia J.Q."/>
            <person name="Xiao J."/>
            <person name="Xiong Z.Q."/>
            <person name="Xu L."/>
            <person name="Yang L."/>
            <person name="Zhang Y."/>
            <person name="Zhao W."/>
            <person name="Zhao X.D."/>
            <person name="Zheng Y.T."/>
            <person name="Zhou J.M."/>
            <person name="Zhu Y.B."/>
            <person name="Zhang G.J."/>
            <person name="Wang J."/>
            <person name="Yao Y.G."/>
        </authorList>
    </citation>
    <scope>NUCLEOTIDE SEQUENCE [LARGE SCALE GENOMIC DNA]</scope>
</reference>
<feature type="compositionally biased region" description="Basic and acidic residues" evidence="4">
    <location>
        <begin position="49"/>
        <end position="61"/>
    </location>
</feature>
<proteinExistence type="inferred from homology"/>
<dbReference type="PANTHER" id="PTHR45883">
    <property type="entry name" value="HSC70-INTERACTING PROTEIN"/>
    <property type="match status" value="1"/>
</dbReference>
<evidence type="ECO:0000256" key="2">
    <source>
        <dbReference type="ARBA" id="ARBA00022737"/>
    </source>
</evidence>
<dbReference type="Pfam" id="PF18253">
    <property type="entry name" value="HipN"/>
    <property type="match status" value="1"/>
</dbReference>
<evidence type="ECO:0000313" key="7">
    <source>
        <dbReference type="Proteomes" id="UP000011518"/>
    </source>
</evidence>
<feature type="region of interest" description="Disordered" evidence="4">
    <location>
        <begin position="127"/>
        <end position="148"/>
    </location>
</feature>
<dbReference type="InterPro" id="IPR034649">
    <property type="entry name" value="Hip_N"/>
</dbReference>
<dbReference type="AlphaFoldDB" id="L9KCJ8"/>
<name>L9KCJ8_TUPCH</name>